<feature type="domain" description="CusB-like beta-barrel" evidence="6">
    <location>
        <begin position="297"/>
        <end position="371"/>
    </location>
</feature>
<dbReference type="NCBIfam" id="TIGR01730">
    <property type="entry name" value="RND_mfp"/>
    <property type="match status" value="1"/>
</dbReference>
<comment type="similarity">
    <text evidence="1">Belongs to the membrane fusion protein (MFP) (TC 8.A.1) family.</text>
</comment>
<dbReference type="Proteomes" id="UP000322917">
    <property type="component" value="Unassembled WGS sequence"/>
</dbReference>
<accession>A0A1M6MBE2</accession>
<proteinExistence type="inferred from homology"/>
<evidence type="ECO:0000259" key="6">
    <source>
        <dbReference type="Pfam" id="PF25954"/>
    </source>
</evidence>
<protein>
    <submittedName>
        <fullName evidence="8">RND family efflux transporter, MFP subunit</fullName>
    </submittedName>
</protein>
<dbReference type="Pfam" id="PF25954">
    <property type="entry name" value="Beta-barrel_RND_2"/>
    <property type="match status" value="1"/>
</dbReference>
<evidence type="ECO:0000313" key="8">
    <source>
        <dbReference type="EMBL" id="SHJ80828.1"/>
    </source>
</evidence>
<keyword evidence="2" id="KW-0175">Coiled coil</keyword>
<evidence type="ECO:0000256" key="3">
    <source>
        <dbReference type="SAM" id="Phobius"/>
    </source>
</evidence>
<dbReference type="InterPro" id="IPR058625">
    <property type="entry name" value="MdtA-like_BSH"/>
</dbReference>
<evidence type="ECO:0000313" key="9">
    <source>
        <dbReference type="Proteomes" id="UP000322917"/>
    </source>
</evidence>
<dbReference type="Pfam" id="PF25917">
    <property type="entry name" value="BSH_RND"/>
    <property type="match status" value="1"/>
</dbReference>
<keyword evidence="3" id="KW-1133">Transmembrane helix</keyword>
<dbReference type="Pfam" id="PF25989">
    <property type="entry name" value="YknX_C"/>
    <property type="match status" value="1"/>
</dbReference>
<gene>
    <name evidence="8" type="ORF">SAMN02745170_03384</name>
</gene>
<dbReference type="InterPro" id="IPR058624">
    <property type="entry name" value="MdtA-like_HH"/>
</dbReference>
<dbReference type="GO" id="GO:1990281">
    <property type="term" value="C:efflux pump complex"/>
    <property type="evidence" value="ECO:0007669"/>
    <property type="project" value="TreeGrafter"/>
</dbReference>
<dbReference type="AlphaFoldDB" id="A0A1M6MBE2"/>
<keyword evidence="9" id="KW-1185">Reference proteome</keyword>
<dbReference type="Gene3D" id="1.10.287.470">
    <property type="entry name" value="Helix hairpin bin"/>
    <property type="match status" value="1"/>
</dbReference>
<dbReference type="SUPFAM" id="SSF111369">
    <property type="entry name" value="HlyD-like secretion proteins"/>
    <property type="match status" value="1"/>
</dbReference>
<keyword evidence="3" id="KW-0812">Transmembrane</keyword>
<feature type="transmembrane region" description="Helical" evidence="3">
    <location>
        <begin position="90"/>
        <end position="109"/>
    </location>
</feature>
<keyword evidence="3" id="KW-0472">Membrane</keyword>
<evidence type="ECO:0000259" key="7">
    <source>
        <dbReference type="Pfam" id="PF25989"/>
    </source>
</evidence>
<evidence type="ECO:0000259" key="5">
    <source>
        <dbReference type="Pfam" id="PF25917"/>
    </source>
</evidence>
<feature type="coiled-coil region" evidence="2">
    <location>
        <begin position="190"/>
        <end position="217"/>
    </location>
</feature>
<feature type="domain" description="YknX-like C-terminal permuted SH3-like" evidence="7">
    <location>
        <begin position="376"/>
        <end position="445"/>
    </location>
</feature>
<organism evidence="8 9">
    <name type="scientific">Propionispora hippei DSM 15287</name>
    <dbReference type="NCBI Taxonomy" id="1123003"/>
    <lineage>
        <taxon>Bacteria</taxon>
        <taxon>Bacillati</taxon>
        <taxon>Bacillota</taxon>
        <taxon>Negativicutes</taxon>
        <taxon>Selenomonadales</taxon>
        <taxon>Sporomusaceae</taxon>
        <taxon>Propionispora</taxon>
    </lineage>
</organism>
<dbReference type="Pfam" id="PF25876">
    <property type="entry name" value="HH_MFP_RND"/>
    <property type="match status" value="1"/>
</dbReference>
<dbReference type="GO" id="GO:0015562">
    <property type="term" value="F:efflux transmembrane transporter activity"/>
    <property type="evidence" value="ECO:0007669"/>
    <property type="project" value="TreeGrafter"/>
</dbReference>
<dbReference type="InterPro" id="IPR058792">
    <property type="entry name" value="Beta-barrel_RND_2"/>
</dbReference>
<feature type="domain" description="Multidrug resistance protein MdtA-like alpha-helical hairpin" evidence="4">
    <location>
        <begin position="190"/>
        <end position="259"/>
    </location>
</feature>
<sequence length="451" mass="49302">MRIIIQDVPVFADSALSKETIQQIATDLIQSWAWEGRHLGKIELICDKNWVHVCTYEKASTKLIPRKKITLRSEIMKQLNKLPRLTKKKLYYTAAVIIVSVCVIGGFLWNQHSRPPVITKDIPIVRTAVIGTTANAQGYTYSGEVRGRYESQLAFQVNGKIVKRNVQLGSIVNAGDVLLQIDARDVVQTVNNYSAQVDSAESQLQLAESNLKRYRELLDGGAISQSQYDQYANAYNVAIAGVHQSRAQYAQGANQLDYTLLKADKPGIVSGIAAEIGQVVSAGQVIVTVVQDGEREVEISVPENRIEELRKAEKIQVSFWALPNVTVDGRVREISPMADQTTRTFKVRVSVINPPPAMNLGMTAAVTLTDSASQPAINIPVAAVYQTGNATPAVWIVTDNAVTLRSVQTGNYGKDNTVQILSGLRQGERIVIAGVHKLTEGQTVNIGGDSL</sequence>
<evidence type="ECO:0000256" key="1">
    <source>
        <dbReference type="ARBA" id="ARBA00009477"/>
    </source>
</evidence>
<dbReference type="Gene3D" id="2.40.50.100">
    <property type="match status" value="1"/>
</dbReference>
<name>A0A1M6MBE2_9FIRM</name>
<dbReference type="Gene3D" id="2.40.30.170">
    <property type="match status" value="1"/>
</dbReference>
<feature type="domain" description="Multidrug resistance protein MdtA-like barrel-sandwich hybrid" evidence="5">
    <location>
        <begin position="155"/>
        <end position="290"/>
    </location>
</feature>
<dbReference type="InterPro" id="IPR058637">
    <property type="entry name" value="YknX-like_C"/>
</dbReference>
<evidence type="ECO:0000256" key="2">
    <source>
        <dbReference type="SAM" id="Coils"/>
    </source>
</evidence>
<dbReference type="InterPro" id="IPR006143">
    <property type="entry name" value="RND_pump_MFP"/>
</dbReference>
<dbReference type="PANTHER" id="PTHR30469:SF15">
    <property type="entry name" value="HLYD FAMILY OF SECRETION PROTEINS"/>
    <property type="match status" value="1"/>
</dbReference>
<reference evidence="8 9" key="1">
    <citation type="submission" date="2016-11" db="EMBL/GenBank/DDBJ databases">
        <authorList>
            <person name="Varghese N."/>
            <person name="Submissions S."/>
        </authorList>
    </citation>
    <scope>NUCLEOTIDE SEQUENCE [LARGE SCALE GENOMIC DNA]</scope>
    <source>
        <strain evidence="8 9">DSM 15287</strain>
    </source>
</reference>
<dbReference type="PANTHER" id="PTHR30469">
    <property type="entry name" value="MULTIDRUG RESISTANCE PROTEIN MDTA"/>
    <property type="match status" value="1"/>
</dbReference>
<evidence type="ECO:0000259" key="4">
    <source>
        <dbReference type="Pfam" id="PF25876"/>
    </source>
</evidence>
<dbReference type="Gene3D" id="2.40.420.20">
    <property type="match status" value="1"/>
</dbReference>
<dbReference type="EMBL" id="FQZD01000040">
    <property type="protein sequence ID" value="SHJ80828.1"/>
    <property type="molecule type" value="Genomic_DNA"/>
</dbReference>